<feature type="region of interest" description="Disordered" evidence="1">
    <location>
        <begin position="1"/>
        <end position="30"/>
    </location>
</feature>
<comment type="caution">
    <text evidence="2">The sequence shown here is derived from an EMBL/GenBank/DDBJ whole genome shotgun (WGS) entry which is preliminary data.</text>
</comment>
<evidence type="ECO:0000313" key="2">
    <source>
        <dbReference type="EMBL" id="PNH30644.1"/>
    </source>
</evidence>
<dbReference type="EMBL" id="MPSH01000019">
    <property type="protein sequence ID" value="PNH30644.1"/>
    <property type="molecule type" value="Genomic_DNA"/>
</dbReference>
<dbReference type="Proteomes" id="UP000236305">
    <property type="component" value="Unassembled WGS sequence"/>
</dbReference>
<evidence type="ECO:0000256" key="1">
    <source>
        <dbReference type="SAM" id="MobiDB-lite"/>
    </source>
</evidence>
<organism evidence="2 3">
    <name type="scientific">Verticillium dahliae</name>
    <name type="common">Verticillium wilt</name>
    <dbReference type="NCBI Taxonomy" id="27337"/>
    <lineage>
        <taxon>Eukaryota</taxon>
        <taxon>Fungi</taxon>
        <taxon>Dikarya</taxon>
        <taxon>Ascomycota</taxon>
        <taxon>Pezizomycotina</taxon>
        <taxon>Sordariomycetes</taxon>
        <taxon>Hypocreomycetidae</taxon>
        <taxon>Glomerellales</taxon>
        <taxon>Plectosphaerellaceae</taxon>
        <taxon>Verticillium</taxon>
    </lineage>
</organism>
<evidence type="ECO:0000313" key="3">
    <source>
        <dbReference type="Proteomes" id="UP000236305"/>
    </source>
</evidence>
<proteinExistence type="predicted"/>
<reference evidence="2 3" key="1">
    <citation type="submission" date="2017-12" db="EMBL/GenBank/DDBJ databases">
        <title>Comparative genomics yields insights into virulence evolution of Verticillium dahliae.</title>
        <authorList>
            <person name="Fan R."/>
            <person name="Armitage A.D."/>
            <person name="Cascant-Lopez E."/>
            <person name="Sobczyk M."/>
            <person name="Cockerton H.M."/>
            <person name="Harrison R.J."/>
        </authorList>
    </citation>
    <scope>NUCLEOTIDE SEQUENCE [LARGE SCALE GENOMIC DNA]</scope>
    <source>
        <strain evidence="2 3">12008</strain>
    </source>
</reference>
<sequence>MLGFGLIPSIDATGSVSHQPGRRRRSTSPAMPSLLRCVGRLEINIRLSTASDWRQAFRR</sequence>
<accession>A0AA44WFF0</accession>
<protein>
    <submittedName>
        <fullName evidence="2">Uncharacterized protein</fullName>
    </submittedName>
</protein>
<dbReference type="AlphaFoldDB" id="A0AA44WFF0"/>
<gene>
    <name evidence="2" type="ORF">BJF96_g5920</name>
</gene>
<name>A0AA44WFF0_VERDA</name>